<name>A0A1J5PHT0_9ZZZZ</name>
<gene>
    <name evidence="2" type="ORF">GALL_513290</name>
</gene>
<accession>A0A1J5PHT0</accession>
<proteinExistence type="predicted"/>
<reference evidence="2" key="1">
    <citation type="submission" date="2016-10" db="EMBL/GenBank/DDBJ databases">
        <title>Sequence of Gallionella enrichment culture.</title>
        <authorList>
            <person name="Poehlein A."/>
            <person name="Muehling M."/>
            <person name="Daniel R."/>
        </authorList>
    </citation>
    <scope>NUCLEOTIDE SEQUENCE</scope>
</reference>
<feature type="compositionally biased region" description="Basic and acidic residues" evidence="1">
    <location>
        <begin position="25"/>
        <end position="38"/>
    </location>
</feature>
<dbReference type="EMBL" id="MLJW01006157">
    <property type="protein sequence ID" value="OIQ67092.1"/>
    <property type="molecule type" value="Genomic_DNA"/>
</dbReference>
<evidence type="ECO:0000256" key="1">
    <source>
        <dbReference type="SAM" id="MobiDB-lite"/>
    </source>
</evidence>
<comment type="caution">
    <text evidence="2">The sequence shown here is derived from an EMBL/GenBank/DDBJ whole genome shotgun (WGS) entry which is preliminary data.</text>
</comment>
<protein>
    <submittedName>
        <fullName evidence="2">Uncharacterized protein</fullName>
    </submittedName>
</protein>
<organism evidence="2">
    <name type="scientific">mine drainage metagenome</name>
    <dbReference type="NCBI Taxonomy" id="410659"/>
    <lineage>
        <taxon>unclassified sequences</taxon>
        <taxon>metagenomes</taxon>
        <taxon>ecological metagenomes</taxon>
    </lineage>
</organism>
<feature type="region of interest" description="Disordered" evidence="1">
    <location>
        <begin position="25"/>
        <end position="44"/>
    </location>
</feature>
<sequence length="44" mass="4946">MTSQGEALRRDWEAVNALQLAREAEADARARGWHRPDPPCEVEG</sequence>
<dbReference type="AlphaFoldDB" id="A0A1J5PHT0"/>
<evidence type="ECO:0000313" key="2">
    <source>
        <dbReference type="EMBL" id="OIQ67092.1"/>
    </source>
</evidence>